<feature type="region of interest" description="Disordered" evidence="5">
    <location>
        <begin position="161"/>
        <end position="208"/>
    </location>
</feature>
<dbReference type="InterPro" id="IPR050743">
    <property type="entry name" value="2-oxoacid_DH_E2_comp"/>
</dbReference>
<keyword evidence="3 7" id="KW-0808">Transferase</keyword>
<dbReference type="SUPFAM" id="SSF52777">
    <property type="entry name" value="CoA-dependent acyltransferases"/>
    <property type="match status" value="1"/>
</dbReference>
<organism evidence="7 8">
    <name type="scientific">Naematelia encephala</name>
    <dbReference type="NCBI Taxonomy" id="71784"/>
    <lineage>
        <taxon>Eukaryota</taxon>
        <taxon>Fungi</taxon>
        <taxon>Dikarya</taxon>
        <taxon>Basidiomycota</taxon>
        <taxon>Agaricomycotina</taxon>
        <taxon>Tremellomycetes</taxon>
        <taxon>Tremellales</taxon>
        <taxon>Naemateliaceae</taxon>
        <taxon>Naematelia</taxon>
    </lineage>
</organism>
<dbReference type="STRING" id="71784.A0A1Y2AXN5"/>
<dbReference type="Proteomes" id="UP000193986">
    <property type="component" value="Unassembled WGS sequence"/>
</dbReference>
<evidence type="ECO:0000256" key="4">
    <source>
        <dbReference type="ARBA" id="ARBA00023315"/>
    </source>
</evidence>
<dbReference type="Gene3D" id="3.30.559.10">
    <property type="entry name" value="Chloramphenicol acetyltransferase-like domain"/>
    <property type="match status" value="1"/>
</dbReference>
<dbReference type="GO" id="GO:0016407">
    <property type="term" value="F:acetyltransferase activity"/>
    <property type="evidence" value="ECO:0007669"/>
    <property type="project" value="TreeGrafter"/>
</dbReference>
<keyword evidence="8" id="KW-1185">Reference proteome</keyword>
<dbReference type="OrthoDB" id="15567at2759"/>
<feature type="compositionally biased region" description="Basic and acidic residues" evidence="5">
    <location>
        <begin position="191"/>
        <end position="203"/>
    </location>
</feature>
<evidence type="ECO:0000313" key="8">
    <source>
        <dbReference type="Proteomes" id="UP000193986"/>
    </source>
</evidence>
<gene>
    <name evidence="7" type="ORF">BCR39DRAFT_538443</name>
</gene>
<accession>A0A1Y2AXN5</accession>
<dbReference type="Pfam" id="PF00198">
    <property type="entry name" value="2-oxoacid_dh"/>
    <property type="match status" value="1"/>
</dbReference>
<dbReference type="PANTHER" id="PTHR43178">
    <property type="entry name" value="DIHYDROLIPOAMIDE ACETYLTRANSFERASE COMPONENT OF PYRUVATE DEHYDROGENASE COMPLEX"/>
    <property type="match status" value="1"/>
</dbReference>
<dbReference type="Pfam" id="PF02817">
    <property type="entry name" value="E3_binding"/>
    <property type="match status" value="1"/>
</dbReference>
<evidence type="ECO:0000259" key="6">
    <source>
        <dbReference type="PROSITE" id="PS51826"/>
    </source>
</evidence>
<dbReference type="InParanoid" id="A0A1Y2AXN5"/>
<keyword evidence="4 7" id="KW-0012">Acyltransferase</keyword>
<dbReference type="AlphaFoldDB" id="A0A1Y2AXN5"/>
<dbReference type="GO" id="GO:0005739">
    <property type="term" value="C:mitochondrion"/>
    <property type="evidence" value="ECO:0007669"/>
    <property type="project" value="TreeGrafter"/>
</dbReference>
<dbReference type="InterPro" id="IPR023213">
    <property type="entry name" value="CAT-like_dom_sf"/>
</dbReference>
<name>A0A1Y2AXN5_9TREE</name>
<dbReference type="EMBL" id="MCFC01000039">
    <property type="protein sequence ID" value="ORY27353.1"/>
    <property type="molecule type" value="Genomic_DNA"/>
</dbReference>
<evidence type="ECO:0000256" key="3">
    <source>
        <dbReference type="ARBA" id="ARBA00022679"/>
    </source>
</evidence>
<proteinExistence type="inferred from homology"/>
<feature type="domain" description="Peripheral subunit-binding (PSBD)" evidence="6">
    <location>
        <begin position="206"/>
        <end position="243"/>
    </location>
</feature>
<dbReference type="PANTHER" id="PTHR43178:SF5">
    <property type="entry name" value="LIPOAMIDE ACYLTRANSFERASE COMPONENT OF BRANCHED-CHAIN ALPHA-KETO ACID DEHYDROGENASE COMPLEX, MITOCHONDRIAL"/>
    <property type="match status" value="1"/>
</dbReference>
<comment type="similarity">
    <text evidence="2">Belongs to the 2-oxoacid dehydrogenase family.</text>
</comment>
<dbReference type="SUPFAM" id="SSF47005">
    <property type="entry name" value="Peripheral subunit-binding domain of 2-oxo acid dehydrogenase complex"/>
    <property type="match status" value="1"/>
</dbReference>
<dbReference type="PROSITE" id="PS51826">
    <property type="entry name" value="PSBD"/>
    <property type="match status" value="1"/>
</dbReference>
<evidence type="ECO:0000256" key="2">
    <source>
        <dbReference type="ARBA" id="ARBA00007317"/>
    </source>
</evidence>
<evidence type="ECO:0000256" key="1">
    <source>
        <dbReference type="ARBA" id="ARBA00001938"/>
    </source>
</evidence>
<feature type="region of interest" description="Disordered" evidence="5">
    <location>
        <begin position="69"/>
        <end position="147"/>
    </location>
</feature>
<dbReference type="InterPro" id="IPR036625">
    <property type="entry name" value="E3-bd_dom_sf"/>
</dbReference>
<dbReference type="Gene3D" id="4.10.320.10">
    <property type="entry name" value="E3-binding domain"/>
    <property type="match status" value="1"/>
</dbReference>
<comment type="caution">
    <text evidence="7">The sequence shown here is derived from an EMBL/GenBank/DDBJ whole genome shotgun (WGS) entry which is preliminary data.</text>
</comment>
<evidence type="ECO:0000256" key="5">
    <source>
        <dbReference type="SAM" id="MobiDB-lite"/>
    </source>
</evidence>
<dbReference type="InterPro" id="IPR001078">
    <property type="entry name" value="2-oxoacid_DH_actylTfrase"/>
</dbReference>
<feature type="compositionally biased region" description="Polar residues" evidence="5">
    <location>
        <begin position="128"/>
        <end position="140"/>
    </location>
</feature>
<feature type="compositionally biased region" description="Low complexity" evidence="5">
    <location>
        <begin position="118"/>
        <end position="127"/>
    </location>
</feature>
<evidence type="ECO:0000313" key="7">
    <source>
        <dbReference type="EMBL" id="ORY27353.1"/>
    </source>
</evidence>
<sequence length="543" mass="58680">MSLKDREWMSLSLCVRYRVIRAPGIVIKLKAEVGQVIKVGQTLCDIHEEDGEGGEIGDNQVDEVVLQNTEDDKSESAGIQESEEVARAERLSEELEKRAEEERKGTLSSVPDADVDSESTSTDSQSTAKFVSTDPQSTANMDREQANEDHSIFASRDEAMDLSGGSRFSGEGSILPSPPRPGSSSSNNPIVERRVETSTEPRKSVKASPAVRTLAAKLGVDLGQIVPEAEDGRVRKEDVERFAGGVSSGIESERSRLGGDDVTVLDRGPEIVKVPFGRTRRVMWKAMGSMGNVPHFGYSHTLDLTCLIPYMKALNPPPSPPSRPSYLASDLPLDQARDPLGLETANRAIKTTLLSVLVKALLLALEEHPIMRSRAVSEGDVRELEIRRDAIVGIAVSDPKLGLLTPSLPALPPWTALSDLTSHLAQIRQNPSKPSASPNITISSVGALGESAGLMPVLPPGGGVAICAVGRAKWEVEWAQGQASSVWELTPGEVERGGTKAVLRCPVGWSGDHRVLEGAELIAFTQSWKKYVEEPWRWLKVDG</sequence>
<reference evidence="7 8" key="1">
    <citation type="submission" date="2016-07" db="EMBL/GenBank/DDBJ databases">
        <title>Pervasive Adenine N6-methylation of Active Genes in Fungi.</title>
        <authorList>
            <consortium name="DOE Joint Genome Institute"/>
            <person name="Mondo S.J."/>
            <person name="Dannebaum R.O."/>
            <person name="Kuo R.C."/>
            <person name="Labutti K."/>
            <person name="Haridas S."/>
            <person name="Kuo A."/>
            <person name="Salamov A."/>
            <person name="Ahrendt S.R."/>
            <person name="Lipzen A."/>
            <person name="Sullivan W."/>
            <person name="Andreopoulos W.B."/>
            <person name="Clum A."/>
            <person name="Lindquist E."/>
            <person name="Daum C."/>
            <person name="Ramamoorthy G.K."/>
            <person name="Gryganskyi A."/>
            <person name="Culley D."/>
            <person name="Magnuson J.K."/>
            <person name="James T.Y."/>
            <person name="O'Malley M.A."/>
            <person name="Stajich J.E."/>
            <person name="Spatafora J.W."/>
            <person name="Visel A."/>
            <person name="Grigoriev I.V."/>
        </authorList>
    </citation>
    <scope>NUCLEOTIDE SEQUENCE [LARGE SCALE GENOMIC DNA]</scope>
    <source>
        <strain evidence="7 8">68-887.2</strain>
    </source>
</reference>
<dbReference type="InterPro" id="IPR004167">
    <property type="entry name" value="PSBD"/>
</dbReference>
<dbReference type="GO" id="GO:0031405">
    <property type="term" value="F:lipoic acid binding"/>
    <property type="evidence" value="ECO:0007669"/>
    <property type="project" value="TreeGrafter"/>
</dbReference>
<comment type="cofactor">
    <cofactor evidence="1">
        <name>(R)-lipoate</name>
        <dbReference type="ChEBI" id="CHEBI:83088"/>
    </cofactor>
</comment>
<feature type="compositionally biased region" description="Basic and acidic residues" evidence="5">
    <location>
        <begin position="84"/>
        <end position="105"/>
    </location>
</feature>
<protein>
    <submittedName>
        <fullName evidence="7">2-oxoacid dehydrogenases acyltransferase-domain-containing protein</fullName>
    </submittedName>
</protein>